<evidence type="ECO:0008006" key="3">
    <source>
        <dbReference type="Google" id="ProtNLM"/>
    </source>
</evidence>
<dbReference type="OrthoDB" id="9255728at2"/>
<reference evidence="2" key="1">
    <citation type="submission" date="2019-02" db="EMBL/GenBank/DDBJ databases">
        <title>Draft genome sequence of Dolichospermum planctonicum NIES-80.</title>
        <authorList>
            <person name="Yamaguchi H."/>
            <person name="Suzuki S."/>
            <person name="Kawachi M."/>
        </authorList>
    </citation>
    <scope>NUCLEOTIDE SEQUENCE [LARGE SCALE GENOMIC DNA]</scope>
    <source>
        <strain evidence="2">NIES-80</strain>
    </source>
</reference>
<evidence type="ECO:0000313" key="2">
    <source>
        <dbReference type="Proteomes" id="UP000299367"/>
    </source>
</evidence>
<sequence>MAVVVWVFAGGGEAEVRGLIPFLEKNFPSCQFERKTPARLKPGPKPGKVTGYGKTGKSLIEQITQELPIALQCDPKKCDLILVFDDLDCPDVNSQREKFISAISKITESHDIPQYIAFAAPELESWMIGDWDNTIAKHPDFRGRHEKMRWWLSTQKNISFDDPESFSKYDQDRDCCQDKLSQLIVDSSILLELNFDMQSVRFSKGLHTPLLLLKIVPENLQKKCPLFRELYNYLHDFCNTKMQ</sequence>
<evidence type="ECO:0000313" key="1">
    <source>
        <dbReference type="EMBL" id="GCL43262.1"/>
    </source>
</evidence>
<name>A0A480AFL0_9CYAN</name>
<gene>
    <name evidence="1" type="ORF">NIES80_29750</name>
</gene>
<organism evidence="1 2">
    <name type="scientific">Dolichospermum planctonicum</name>
    <dbReference type="NCBI Taxonomy" id="136072"/>
    <lineage>
        <taxon>Bacteria</taxon>
        <taxon>Bacillati</taxon>
        <taxon>Cyanobacteriota</taxon>
        <taxon>Cyanophyceae</taxon>
        <taxon>Nostocales</taxon>
        <taxon>Aphanizomenonaceae</taxon>
        <taxon>Dolichospermum</taxon>
    </lineage>
</organism>
<dbReference type="Proteomes" id="UP000299367">
    <property type="component" value="Unassembled WGS sequence"/>
</dbReference>
<dbReference type="EMBL" id="BJCF01000036">
    <property type="protein sequence ID" value="GCL43262.1"/>
    <property type="molecule type" value="Genomic_DNA"/>
</dbReference>
<comment type="caution">
    <text evidence="1">The sequence shown here is derived from an EMBL/GenBank/DDBJ whole genome shotgun (WGS) entry which is preliminary data.</text>
</comment>
<protein>
    <recommendedName>
        <fullName evidence="3">DUF4276 family protein</fullName>
    </recommendedName>
</protein>
<proteinExistence type="predicted"/>
<accession>A0A480AFL0</accession>
<dbReference type="AlphaFoldDB" id="A0A480AFL0"/>